<keyword evidence="2" id="KW-1185">Reference proteome</keyword>
<organism evidence="1 2">
    <name type="scientific">Pseudoalteromonas rhizosphaerae</name>
    <dbReference type="NCBI Taxonomy" id="2518973"/>
    <lineage>
        <taxon>Bacteria</taxon>
        <taxon>Pseudomonadati</taxon>
        <taxon>Pseudomonadota</taxon>
        <taxon>Gammaproteobacteria</taxon>
        <taxon>Alteromonadales</taxon>
        <taxon>Pseudoalteromonadaceae</taxon>
        <taxon>Pseudoalteromonas</taxon>
    </lineage>
</organism>
<protein>
    <recommendedName>
        <fullName evidence="3">STAS domain-containing protein</fullName>
    </recommendedName>
</protein>
<proteinExistence type="predicted"/>
<reference evidence="1 2" key="1">
    <citation type="submission" date="2024-11" db="EMBL/GenBank/DDBJ databases">
        <title>The Natural Products Discovery Center: Release of the First 8490 Sequenced Strains for Exploring Actinobacteria Biosynthetic Diversity.</title>
        <authorList>
            <person name="Kalkreuter E."/>
            <person name="Kautsar S.A."/>
            <person name="Yang D."/>
            <person name="Bader C.D."/>
            <person name="Teijaro C.N."/>
            <person name="Fluegel L."/>
            <person name="Davis C.M."/>
            <person name="Simpson J.R."/>
            <person name="Lauterbach L."/>
            <person name="Steele A.D."/>
            <person name="Gui C."/>
            <person name="Meng S."/>
            <person name="Li G."/>
            <person name="Viehrig K."/>
            <person name="Ye F."/>
            <person name="Su P."/>
            <person name="Kiefer A.F."/>
            <person name="Nichols A."/>
            <person name="Cepeda A.J."/>
            <person name="Yan W."/>
            <person name="Fan B."/>
            <person name="Jiang Y."/>
            <person name="Adhikari A."/>
            <person name="Zheng C.-J."/>
            <person name="Schuster L."/>
            <person name="Cowan T.M."/>
            <person name="Smanski M.J."/>
            <person name="Chevrette M.G."/>
            <person name="De Carvalho L.P.S."/>
            <person name="Shen B."/>
        </authorList>
    </citation>
    <scope>NUCLEOTIDE SEQUENCE [LARGE SCALE GENOMIC DNA]</scope>
    <source>
        <strain evidence="1 2">NPDC078403</strain>
    </source>
</reference>
<comment type="caution">
    <text evidence="1">The sequence shown here is derived from an EMBL/GenBank/DDBJ whole genome shotgun (WGS) entry which is preliminary data.</text>
</comment>
<name>A0ABW8KT34_9GAMM</name>
<dbReference type="RefSeq" id="WP_404674717.1">
    <property type="nucleotide sequence ID" value="NZ_JBJDOT010000003.1"/>
</dbReference>
<dbReference type="EMBL" id="JBJDOT010000003">
    <property type="protein sequence ID" value="MFK3862873.1"/>
    <property type="molecule type" value="Genomic_DNA"/>
</dbReference>
<evidence type="ECO:0008006" key="3">
    <source>
        <dbReference type="Google" id="ProtNLM"/>
    </source>
</evidence>
<evidence type="ECO:0000313" key="1">
    <source>
        <dbReference type="EMBL" id="MFK3862873.1"/>
    </source>
</evidence>
<gene>
    <name evidence="1" type="ORF">ACI2JU_03170</name>
</gene>
<evidence type="ECO:0000313" key="2">
    <source>
        <dbReference type="Proteomes" id="UP001620262"/>
    </source>
</evidence>
<dbReference type="Proteomes" id="UP001620262">
    <property type="component" value="Unassembled WGS sequence"/>
</dbReference>
<accession>A0ABW8KT34</accession>
<sequence>MFNVHGRWEYSIESPTIYIKVIGCFNREGIQAFTKDVFADLAKLPPQSIEYAVINLAEFELVTADSLAVATEYFHGVKARGYKRVVYIQASAVAKSLLEHIWRGSDMDIQFYDDIPGYLAKHPEHLYIKTWL</sequence>